<evidence type="ECO:0000313" key="3">
    <source>
        <dbReference type="EMBL" id="RNA63780.1"/>
    </source>
</evidence>
<dbReference type="Gene3D" id="3.40.30.10">
    <property type="entry name" value="Glutaredoxin"/>
    <property type="match status" value="1"/>
</dbReference>
<dbReference type="Pfam" id="PF13905">
    <property type="entry name" value="Thioredoxin_8"/>
    <property type="match status" value="1"/>
</dbReference>
<gene>
    <name evidence="3" type="ORF">D1631_07580</name>
</gene>
<dbReference type="InterPro" id="IPR050553">
    <property type="entry name" value="Thioredoxin_ResA/DsbE_sf"/>
</dbReference>
<dbReference type="CDD" id="cd02966">
    <property type="entry name" value="TlpA_like_family"/>
    <property type="match status" value="1"/>
</dbReference>
<dbReference type="PANTHER" id="PTHR42852">
    <property type="entry name" value="THIOL:DISULFIDE INTERCHANGE PROTEIN DSBE"/>
    <property type="match status" value="1"/>
</dbReference>
<keyword evidence="1" id="KW-1133">Transmembrane helix</keyword>
<comment type="caution">
    <text evidence="3">The sequence shown here is derived from an EMBL/GenBank/DDBJ whole genome shotgun (WGS) entry which is preliminary data.</text>
</comment>
<feature type="transmembrane region" description="Helical" evidence="1">
    <location>
        <begin position="268"/>
        <end position="285"/>
    </location>
</feature>
<evidence type="ECO:0000256" key="1">
    <source>
        <dbReference type="SAM" id="Phobius"/>
    </source>
</evidence>
<evidence type="ECO:0000259" key="2">
    <source>
        <dbReference type="PROSITE" id="PS51352"/>
    </source>
</evidence>
<dbReference type="AlphaFoldDB" id="A0A3M7TND0"/>
<dbReference type="InterPro" id="IPR013766">
    <property type="entry name" value="Thioredoxin_domain"/>
</dbReference>
<proteinExistence type="predicted"/>
<dbReference type="SUPFAM" id="SSF52833">
    <property type="entry name" value="Thioredoxin-like"/>
    <property type="match status" value="1"/>
</dbReference>
<accession>A0A3M7TND0</accession>
<feature type="transmembrane region" description="Helical" evidence="1">
    <location>
        <begin position="111"/>
        <end position="138"/>
    </location>
</feature>
<feature type="transmembrane region" description="Helical" evidence="1">
    <location>
        <begin position="60"/>
        <end position="80"/>
    </location>
</feature>
<dbReference type="InterPro" id="IPR036249">
    <property type="entry name" value="Thioredoxin-like_sf"/>
</dbReference>
<feature type="domain" description="Thioredoxin" evidence="2">
    <location>
        <begin position="597"/>
        <end position="738"/>
    </location>
</feature>
<dbReference type="PANTHER" id="PTHR42852:SF13">
    <property type="entry name" value="PROTEIN DIPZ"/>
    <property type="match status" value="1"/>
</dbReference>
<feature type="transmembrane region" description="Helical" evidence="1">
    <location>
        <begin position="20"/>
        <end position="40"/>
    </location>
</feature>
<keyword evidence="1" id="KW-0812">Transmembrane</keyword>
<dbReference type="PROSITE" id="PS51352">
    <property type="entry name" value="THIOREDOXIN_2"/>
    <property type="match status" value="1"/>
</dbReference>
<dbReference type="OrthoDB" id="743079at2"/>
<reference evidence="3 4" key="1">
    <citation type="submission" date="2018-08" db="EMBL/GenBank/DDBJ databases">
        <title>Chryseobacterium nematophagum: a novel matrix digesting pathogen of nematodes.</title>
        <authorList>
            <person name="Page A."/>
            <person name="Roberts M."/>
            <person name="Felix M.-A."/>
            <person name="Weir W."/>
        </authorList>
    </citation>
    <scope>NUCLEOTIDE SEQUENCE [LARGE SCALE GENOMIC DNA]</scope>
    <source>
        <strain evidence="3 4">JUb129</strain>
    </source>
</reference>
<evidence type="ECO:0000313" key="4">
    <source>
        <dbReference type="Proteomes" id="UP000278775"/>
    </source>
</evidence>
<feature type="transmembrane region" description="Helical" evidence="1">
    <location>
        <begin position="186"/>
        <end position="208"/>
    </location>
</feature>
<protein>
    <submittedName>
        <fullName evidence="3">Thioredoxin</fullName>
    </submittedName>
</protein>
<keyword evidence="1" id="KW-0472">Membrane</keyword>
<dbReference type="Pfam" id="PF12730">
    <property type="entry name" value="ABC2_membrane_4"/>
    <property type="match status" value="1"/>
</dbReference>
<organism evidence="3 4">
    <name type="scientific">Chryseobacterium nematophagum</name>
    <dbReference type="NCBI Taxonomy" id="2305228"/>
    <lineage>
        <taxon>Bacteria</taxon>
        <taxon>Pseudomonadati</taxon>
        <taxon>Bacteroidota</taxon>
        <taxon>Flavobacteriia</taxon>
        <taxon>Flavobacteriales</taxon>
        <taxon>Weeksellaceae</taxon>
        <taxon>Chryseobacterium group</taxon>
        <taxon>Chryseobacterium</taxon>
    </lineage>
</organism>
<dbReference type="CDD" id="cd21809">
    <property type="entry name" value="ABC-2_lan_permease-like"/>
    <property type="match status" value="1"/>
</dbReference>
<feature type="transmembrane region" description="Helical" evidence="1">
    <location>
        <begin position="158"/>
        <end position="179"/>
    </location>
</feature>
<dbReference type="Proteomes" id="UP000278775">
    <property type="component" value="Unassembled WGS sequence"/>
</dbReference>
<dbReference type="EMBL" id="QWIU01000002">
    <property type="protein sequence ID" value="RNA63780.1"/>
    <property type="molecule type" value="Genomic_DNA"/>
</dbReference>
<feature type="transmembrane region" description="Helical" evidence="1">
    <location>
        <begin position="228"/>
        <end position="252"/>
    </location>
</feature>
<sequence length="738" mass="85394">MNKLMIAISVEWQKIRKLELTYVALILGAIIPIVKFVPSLFHDVAVVEGEISYSIFESSISQNIGNFVLFILFIYIVIAASRIAQVDHKNNCWQLIETQPVSRFQIYIAKYAILLFLSLWCITSYFISNMMFSLLDYFVHPDPAKMVSIDIIWMLKTYLRVFVTILGIAALQLCLAVIFSGFLWSFLIGILGLILNLYFLNAGENFLYSPYNSLSFFKASGDIRGLEHFISFSEQVSVFWTIVFLVVGYFWYSRKGFTNAFMKNKSKILVSVVSLAIFSGIFFILKKPKSYISKGVGVTVKGSIKATFAVDSMHIYSEEFHKKLGVVPIKNNQFSWTTVEKLPLDSYILEFGGKKVSIFMGNGDVVDLNIQCNETEQKIFLKSNRKAEPFYQAKLEYDNGLESFGFNFYSVLDRENPTNDPTEFYKVAQEDWTDNLKKIDHYINPENEGLSDEYKEYRKQLLAIRYLAEIDKYKKLSPLSIADKGDSKEFVDELNTYAKKPGRLLSKDDIYLQYRLDQLLTAKESVSNRDSILFVKLDQLPKGVDKDRLLAKHLGQNIELKKDSASRNHIFTSQIHKIENKDYKNMLYSRLKQINLSQKGAPFPDLLLMDDRGNEVKLSKHKDKYVVIDLWATWCSPCRKVRPIFDTRSFQYAYNSEIQFISISIDENKSKWMNYLKTTPSHIPQYWLPNADKLMDQYKIEGIPRFMIIDPEGKIFNLNTPFPGDDNFVDILDKLKKY</sequence>
<dbReference type="InterPro" id="IPR012336">
    <property type="entry name" value="Thioredoxin-like_fold"/>
</dbReference>
<name>A0A3M7TND0_9FLAO</name>
<dbReference type="RefSeq" id="WP_122637699.1">
    <property type="nucleotide sequence ID" value="NZ_QWIU01000002.1"/>
</dbReference>